<dbReference type="InterPro" id="IPR028098">
    <property type="entry name" value="Glyco_trans_4-like_N"/>
</dbReference>
<dbReference type="Pfam" id="PF13439">
    <property type="entry name" value="Glyco_transf_4"/>
    <property type="match status" value="1"/>
</dbReference>
<dbReference type="Pfam" id="PF00534">
    <property type="entry name" value="Glycos_transf_1"/>
    <property type="match status" value="1"/>
</dbReference>
<dbReference type="PANTHER" id="PTHR12526">
    <property type="entry name" value="GLYCOSYLTRANSFERASE"/>
    <property type="match status" value="1"/>
</dbReference>
<dbReference type="InterPro" id="IPR001296">
    <property type="entry name" value="Glyco_trans_1"/>
</dbReference>
<dbReference type="Gene3D" id="3.40.50.2000">
    <property type="entry name" value="Glycogen Phosphorylase B"/>
    <property type="match status" value="2"/>
</dbReference>
<evidence type="ECO:0000313" key="3">
    <source>
        <dbReference type="EMBL" id="MCA9755920.1"/>
    </source>
</evidence>
<reference evidence="3" key="2">
    <citation type="journal article" date="2021" name="Microbiome">
        <title>Successional dynamics and alternative stable states in a saline activated sludge microbial community over 9 years.</title>
        <authorList>
            <person name="Wang Y."/>
            <person name="Ye J."/>
            <person name="Ju F."/>
            <person name="Liu L."/>
            <person name="Boyd J.A."/>
            <person name="Deng Y."/>
            <person name="Parks D.H."/>
            <person name="Jiang X."/>
            <person name="Yin X."/>
            <person name="Woodcroft B.J."/>
            <person name="Tyson G.W."/>
            <person name="Hugenholtz P."/>
            <person name="Polz M.F."/>
            <person name="Zhang T."/>
        </authorList>
    </citation>
    <scope>NUCLEOTIDE SEQUENCE</scope>
    <source>
        <strain evidence="3">HKST-UBA02</strain>
    </source>
</reference>
<organism evidence="3 4">
    <name type="scientific">Eiseniibacteriota bacterium</name>
    <dbReference type="NCBI Taxonomy" id="2212470"/>
    <lineage>
        <taxon>Bacteria</taxon>
        <taxon>Candidatus Eiseniibacteriota</taxon>
    </lineage>
</organism>
<evidence type="ECO:0000259" key="1">
    <source>
        <dbReference type="Pfam" id="PF00534"/>
    </source>
</evidence>
<reference evidence="3" key="1">
    <citation type="submission" date="2020-04" db="EMBL/GenBank/DDBJ databases">
        <authorList>
            <person name="Zhang T."/>
        </authorList>
    </citation>
    <scope>NUCLEOTIDE SEQUENCE</scope>
    <source>
        <strain evidence="3">HKST-UBA02</strain>
    </source>
</reference>
<protein>
    <submittedName>
        <fullName evidence="3">Glycosyltransferase family 4 protein</fullName>
    </submittedName>
</protein>
<feature type="domain" description="Glycosyltransferase subfamily 4-like N-terminal" evidence="2">
    <location>
        <begin position="13"/>
        <end position="166"/>
    </location>
</feature>
<dbReference type="CDD" id="cd03801">
    <property type="entry name" value="GT4_PimA-like"/>
    <property type="match status" value="1"/>
</dbReference>
<dbReference type="GO" id="GO:0016757">
    <property type="term" value="F:glycosyltransferase activity"/>
    <property type="evidence" value="ECO:0007669"/>
    <property type="project" value="InterPro"/>
</dbReference>
<accession>A0A956NAZ6</accession>
<sequence length="372" mass="41450">MKVLHIDTGREWRGGQQQVLYLTRGLEERGVTSVVATPQGSPLFRKLRAQDLPAIEIPYHSHYAPRTIRAVQRLLADRTWNVLHMHTAHAHTLGFLSLKLPPPRPFQKPAFVVSRRVDFVPHRDPVTRLKYTMSNQYFVCVSEAVRQILIEYGIPSRSAFVVRSGVTMPTRGHDDVKWRNKRRDTLGVPRDVFLLGAIGHLVPHKGHRHLIKALSLVRNARPDVHLVLIGEGELEGELRTLVEREGLTPYVHFAGYRPSASKYVAAFDLYVHPSVEEGLGTSILDAGAGGVPVVATRAGGIPETIQDGVTGLLVPPAEPEELARAILELANDPERCKTMAAAAREWVRTSRSDERMVEDTLGVYRTLLTRGA</sequence>
<dbReference type="PANTHER" id="PTHR12526:SF636">
    <property type="entry name" value="BLL3647 PROTEIN"/>
    <property type="match status" value="1"/>
</dbReference>
<dbReference type="EMBL" id="JAGQHS010000036">
    <property type="protein sequence ID" value="MCA9755920.1"/>
    <property type="molecule type" value="Genomic_DNA"/>
</dbReference>
<name>A0A956NAZ6_UNCEI</name>
<dbReference type="SUPFAM" id="SSF53756">
    <property type="entry name" value="UDP-Glycosyltransferase/glycogen phosphorylase"/>
    <property type="match status" value="1"/>
</dbReference>
<comment type="caution">
    <text evidence="3">The sequence shown here is derived from an EMBL/GenBank/DDBJ whole genome shotgun (WGS) entry which is preliminary data.</text>
</comment>
<dbReference type="AlphaFoldDB" id="A0A956NAZ6"/>
<feature type="domain" description="Glycosyl transferase family 1" evidence="1">
    <location>
        <begin position="182"/>
        <end position="346"/>
    </location>
</feature>
<proteinExistence type="predicted"/>
<gene>
    <name evidence="3" type="ORF">KDA27_08975</name>
</gene>
<dbReference type="Proteomes" id="UP000739538">
    <property type="component" value="Unassembled WGS sequence"/>
</dbReference>
<evidence type="ECO:0000259" key="2">
    <source>
        <dbReference type="Pfam" id="PF13439"/>
    </source>
</evidence>
<evidence type="ECO:0000313" key="4">
    <source>
        <dbReference type="Proteomes" id="UP000739538"/>
    </source>
</evidence>